<evidence type="ECO:0000256" key="1">
    <source>
        <dbReference type="ARBA" id="ARBA00004651"/>
    </source>
</evidence>
<evidence type="ECO:0000259" key="8">
    <source>
        <dbReference type="PROSITE" id="PS50893"/>
    </source>
</evidence>
<proteinExistence type="predicted"/>
<feature type="transmembrane region" description="Helical" evidence="7">
    <location>
        <begin position="66"/>
        <end position="87"/>
    </location>
</feature>
<name>A0A941ETZ4_9ACTN</name>
<keyword evidence="3" id="KW-0547">Nucleotide-binding</keyword>
<dbReference type="InterPro" id="IPR011527">
    <property type="entry name" value="ABC1_TM_dom"/>
</dbReference>
<dbReference type="AlphaFoldDB" id="A0A941ETZ4"/>
<feature type="transmembrane region" description="Helical" evidence="7">
    <location>
        <begin position="140"/>
        <end position="162"/>
    </location>
</feature>
<dbReference type="PANTHER" id="PTHR24221">
    <property type="entry name" value="ATP-BINDING CASSETTE SUB-FAMILY B"/>
    <property type="match status" value="1"/>
</dbReference>
<dbReference type="Pfam" id="PF00005">
    <property type="entry name" value="ABC_tran"/>
    <property type="match status" value="1"/>
</dbReference>
<organism evidence="10 11">
    <name type="scientific">Actinospica durhamensis</name>
    <dbReference type="NCBI Taxonomy" id="1508375"/>
    <lineage>
        <taxon>Bacteria</taxon>
        <taxon>Bacillati</taxon>
        <taxon>Actinomycetota</taxon>
        <taxon>Actinomycetes</taxon>
        <taxon>Catenulisporales</taxon>
        <taxon>Actinospicaceae</taxon>
        <taxon>Actinospica</taxon>
    </lineage>
</organism>
<feature type="domain" description="ABC transmembrane type-1" evidence="9">
    <location>
        <begin position="32"/>
        <end position="320"/>
    </location>
</feature>
<evidence type="ECO:0000256" key="3">
    <source>
        <dbReference type="ARBA" id="ARBA00022741"/>
    </source>
</evidence>
<keyword evidence="6 7" id="KW-0472">Membrane</keyword>
<evidence type="ECO:0000313" key="11">
    <source>
        <dbReference type="Proteomes" id="UP000675781"/>
    </source>
</evidence>
<dbReference type="InterPro" id="IPR039421">
    <property type="entry name" value="Type_1_exporter"/>
</dbReference>
<dbReference type="Gene3D" id="3.40.50.300">
    <property type="entry name" value="P-loop containing nucleotide triphosphate hydrolases"/>
    <property type="match status" value="1"/>
</dbReference>
<dbReference type="InterPro" id="IPR017871">
    <property type="entry name" value="ABC_transporter-like_CS"/>
</dbReference>
<dbReference type="InterPro" id="IPR003439">
    <property type="entry name" value="ABC_transporter-like_ATP-bd"/>
</dbReference>
<evidence type="ECO:0000256" key="5">
    <source>
        <dbReference type="ARBA" id="ARBA00022989"/>
    </source>
</evidence>
<dbReference type="GO" id="GO:0005524">
    <property type="term" value="F:ATP binding"/>
    <property type="evidence" value="ECO:0007669"/>
    <property type="project" value="UniProtKB-KW"/>
</dbReference>
<evidence type="ECO:0000256" key="4">
    <source>
        <dbReference type="ARBA" id="ARBA00022840"/>
    </source>
</evidence>
<dbReference type="PANTHER" id="PTHR24221:SF654">
    <property type="entry name" value="ATP-BINDING CASSETTE SUB-FAMILY B MEMBER 6"/>
    <property type="match status" value="1"/>
</dbReference>
<sequence>MNQSTDPLPPAGAALARSLRRGYRTNPGLITVALVTTLAAAAPDALFALGLAALVQGVTAGDGLRITEAVAFVGVLATASWLLNVVSDRANRRFADRAAVALEAHVAELQSTISTIEHHERADHLDRISVLRDHADALSLLYSQLFSTVGTLVRLVLTVGLLMSVDPLFGLLALAAVPGVLVANRRSAVEKAVEEAGAQHERRARHLFDLGTSAAAGKEIRVAGVQQWLREQHWAAWTRRSAPLTRVRWVSTAWSAACATLFGAAFLAVVAVAAHQGGSGSGVLRGSGQTAAQVALVLAAGSRLSQFISDSASQTQFFRAIWLDVARRLAWLEDFAAAGAARADRPAPQRIRHGIRLEEVTFRYPGTDRTVLDRVNLDLPAGTVIAIVGENGAGKSTLVKLLCGFYTPTSGRITVDGADLGRIDPADWRRRLAGAFQDFFRFEYPARVAVGVGDLDRIADDDAVRHAIERAGAQDVIDRLEHGLDSQLGLTWPGGTDLSHGQWQKLALARGFMRDTPLLLVLDEPTSALDAEIEHALFERFAAAAHADTRAETGGITLLVSHRFSTVRMADLIIVLSGETVAEYGTHEQLTARAGIYAELYGIQESAYRAGYQNSGATASLFTSTSPDPA</sequence>
<keyword evidence="4 10" id="KW-0067">ATP-binding</keyword>
<reference evidence="10" key="1">
    <citation type="submission" date="2021-04" db="EMBL/GenBank/DDBJ databases">
        <title>Genome based classification of Actinospica acidithermotolerans sp. nov., an actinobacterium isolated from an Indonesian hot spring.</title>
        <authorList>
            <person name="Kusuma A.B."/>
            <person name="Putra K.E."/>
            <person name="Nafisah S."/>
            <person name="Loh J."/>
            <person name="Nouioui I."/>
            <person name="Goodfellow M."/>
        </authorList>
    </citation>
    <scope>NUCLEOTIDE SEQUENCE</scope>
    <source>
        <strain evidence="10">CSCA 57</strain>
    </source>
</reference>
<dbReference type="Gene3D" id="1.20.1560.10">
    <property type="entry name" value="ABC transporter type 1, transmembrane domain"/>
    <property type="match status" value="1"/>
</dbReference>
<dbReference type="GO" id="GO:0016887">
    <property type="term" value="F:ATP hydrolysis activity"/>
    <property type="evidence" value="ECO:0007669"/>
    <property type="project" value="InterPro"/>
</dbReference>
<protein>
    <submittedName>
        <fullName evidence="10">ABC transporter ATP-binding protein</fullName>
    </submittedName>
</protein>
<dbReference type="GO" id="GO:0005886">
    <property type="term" value="C:plasma membrane"/>
    <property type="evidence" value="ECO:0007669"/>
    <property type="project" value="UniProtKB-SubCell"/>
</dbReference>
<dbReference type="InterPro" id="IPR027417">
    <property type="entry name" value="P-loop_NTPase"/>
</dbReference>
<comment type="caution">
    <text evidence="10">The sequence shown here is derived from an EMBL/GenBank/DDBJ whole genome shotgun (WGS) entry which is preliminary data.</text>
</comment>
<dbReference type="PROSITE" id="PS50929">
    <property type="entry name" value="ABC_TM1F"/>
    <property type="match status" value="1"/>
</dbReference>
<evidence type="ECO:0000256" key="2">
    <source>
        <dbReference type="ARBA" id="ARBA00022692"/>
    </source>
</evidence>
<evidence type="ECO:0000313" key="10">
    <source>
        <dbReference type="EMBL" id="MBR7837610.1"/>
    </source>
</evidence>
<dbReference type="InterPro" id="IPR036640">
    <property type="entry name" value="ABC1_TM_sf"/>
</dbReference>
<feature type="transmembrane region" description="Helical" evidence="7">
    <location>
        <begin position="168"/>
        <end position="184"/>
    </location>
</feature>
<feature type="transmembrane region" description="Helical" evidence="7">
    <location>
        <begin position="29"/>
        <end position="54"/>
    </location>
</feature>
<feature type="transmembrane region" description="Helical" evidence="7">
    <location>
        <begin position="249"/>
        <end position="274"/>
    </location>
</feature>
<dbReference type="EMBL" id="JAGSOG010000217">
    <property type="protein sequence ID" value="MBR7837610.1"/>
    <property type="molecule type" value="Genomic_DNA"/>
</dbReference>
<keyword evidence="11" id="KW-1185">Reference proteome</keyword>
<evidence type="ECO:0000256" key="7">
    <source>
        <dbReference type="SAM" id="Phobius"/>
    </source>
</evidence>
<dbReference type="InterPro" id="IPR003593">
    <property type="entry name" value="AAA+_ATPase"/>
</dbReference>
<dbReference type="SMART" id="SM00382">
    <property type="entry name" value="AAA"/>
    <property type="match status" value="1"/>
</dbReference>
<accession>A0A941ETZ4</accession>
<comment type="subcellular location">
    <subcellularLocation>
        <location evidence="1">Cell membrane</location>
        <topology evidence="1">Multi-pass membrane protein</topology>
    </subcellularLocation>
</comment>
<keyword evidence="2 7" id="KW-0812">Transmembrane</keyword>
<dbReference type="PROSITE" id="PS00211">
    <property type="entry name" value="ABC_TRANSPORTER_1"/>
    <property type="match status" value="1"/>
</dbReference>
<dbReference type="SUPFAM" id="SSF90123">
    <property type="entry name" value="ABC transporter transmembrane region"/>
    <property type="match status" value="1"/>
</dbReference>
<evidence type="ECO:0000256" key="6">
    <source>
        <dbReference type="ARBA" id="ARBA00023136"/>
    </source>
</evidence>
<gene>
    <name evidence="10" type="ORF">KDL01_30300</name>
</gene>
<dbReference type="GO" id="GO:0140359">
    <property type="term" value="F:ABC-type transporter activity"/>
    <property type="evidence" value="ECO:0007669"/>
    <property type="project" value="InterPro"/>
</dbReference>
<dbReference type="RefSeq" id="WP_212532078.1">
    <property type="nucleotide sequence ID" value="NZ_JAGSOG010000217.1"/>
</dbReference>
<dbReference type="SUPFAM" id="SSF52540">
    <property type="entry name" value="P-loop containing nucleoside triphosphate hydrolases"/>
    <property type="match status" value="1"/>
</dbReference>
<dbReference type="PROSITE" id="PS50893">
    <property type="entry name" value="ABC_TRANSPORTER_2"/>
    <property type="match status" value="1"/>
</dbReference>
<evidence type="ECO:0000259" key="9">
    <source>
        <dbReference type="PROSITE" id="PS50929"/>
    </source>
</evidence>
<feature type="domain" description="ABC transporter" evidence="8">
    <location>
        <begin position="355"/>
        <end position="603"/>
    </location>
</feature>
<dbReference type="Proteomes" id="UP000675781">
    <property type="component" value="Unassembled WGS sequence"/>
</dbReference>
<keyword evidence="5 7" id="KW-1133">Transmembrane helix</keyword>
<dbReference type="GO" id="GO:0034040">
    <property type="term" value="F:ATPase-coupled lipid transmembrane transporter activity"/>
    <property type="evidence" value="ECO:0007669"/>
    <property type="project" value="TreeGrafter"/>
</dbReference>